<organism evidence="1">
    <name type="scientific">Arundo donax</name>
    <name type="common">Giant reed</name>
    <name type="synonym">Donax arundinaceus</name>
    <dbReference type="NCBI Taxonomy" id="35708"/>
    <lineage>
        <taxon>Eukaryota</taxon>
        <taxon>Viridiplantae</taxon>
        <taxon>Streptophyta</taxon>
        <taxon>Embryophyta</taxon>
        <taxon>Tracheophyta</taxon>
        <taxon>Spermatophyta</taxon>
        <taxon>Magnoliopsida</taxon>
        <taxon>Liliopsida</taxon>
        <taxon>Poales</taxon>
        <taxon>Poaceae</taxon>
        <taxon>PACMAD clade</taxon>
        <taxon>Arundinoideae</taxon>
        <taxon>Arundineae</taxon>
        <taxon>Arundo</taxon>
    </lineage>
</organism>
<protein>
    <submittedName>
        <fullName evidence="1">Uncharacterized protein</fullName>
    </submittedName>
</protein>
<evidence type="ECO:0000313" key="1">
    <source>
        <dbReference type="EMBL" id="JAD39802.1"/>
    </source>
</evidence>
<reference evidence="1" key="1">
    <citation type="submission" date="2014-09" db="EMBL/GenBank/DDBJ databases">
        <authorList>
            <person name="Magalhaes I.L.F."/>
            <person name="Oliveira U."/>
            <person name="Santos F.R."/>
            <person name="Vidigal T.H.D.A."/>
            <person name="Brescovit A.D."/>
            <person name="Santos A.J."/>
        </authorList>
    </citation>
    <scope>NUCLEOTIDE SEQUENCE</scope>
    <source>
        <tissue evidence="1">Shoot tissue taken approximately 20 cm above the soil surface</tissue>
    </source>
</reference>
<dbReference type="EMBL" id="GBRH01258093">
    <property type="protein sequence ID" value="JAD39802.1"/>
    <property type="molecule type" value="Transcribed_RNA"/>
</dbReference>
<sequence>MKTKATSKVQFTDLHLLVYNQPDFYPQKSTEQFDLN</sequence>
<reference evidence="1" key="2">
    <citation type="journal article" date="2015" name="Data Brief">
        <title>Shoot transcriptome of the giant reed, Arundo donax.</title>
        <authorList>
            <person name="Barrero R.A."/>
            <person name="Guerrero F.D."/>
            <person name="Moolhuijzen P."/>
            <person name="Goolsby J.A."/>
            <person name="Tidwell J."/>
            <person name="Bellgard S.E."/>
            <person name="Bellgard M.I."/>
        </authorList>
    </citation>
    <scope>NUCLEOTIDE SEQUENCE</scope>
    <source>
        <tissue evidence="1">Shoot tissue taken approximately 20 cm above the soil surface</tissue>
    </source>
</reference>
<dbReference type="AlphaFoldDB" id="A0A0A8ZYD8"/>
<accession>A0A0A8ZYD8</accession>
<proteinExistence type="predicted"/>
<name>A0A0A8ZYD8_ARUDO</name>